<accession>A0A2S6GQY7</accession>
<sequence>MPSQEDLTNPNYLLVTTRKRDGSTVPTPVWVVREGADLVIWTVRDSGKVKRIRNDPRVTVAPCDARGNPTGPASPATARLLDDAESDRGRKRIQRKYGAMGWLVVQGSRLRRGTTGTICVAITPDAPEEHS</sequence>
<gene>
    <name evidence="3" type="ORF">CLV40_107263</name>
</gene>
<dbReference type="InterPro" id="IPR019965">
    <property type="entry name" value="PPOX_F420-dep_Rv2061_put"/>
</dbReference>
<evidence type="ECO:0000313" key="3">
    <source>
        <dbReference type="EMBL" id="PPK67597.1"/>
    </source>
</evidence>
<dbReference type="GO" id="GO:0005829">
    <property type="term" value="C:cytosol"/>
    <property type="evidence" value="ECO:0007669"/>
    <property type="project" value="TreeGrafter"/>
</dbReference>
<reference evidence="3 4" key="1">
    <citation type="submission" date="2018-02" db="EMBL/GenBank/DDBJ databases">
        <title>Genomic Encyclopedia of Archaeal and Bacterial Type Strains, Phase II (KMG-II): from individual species to whole genera.</title>
        <authorList>
            <person name="Goeker M."/>
        </authorList>
    </citation>
    <scope>NUCLEOTIDE SEQUENCE [LARGE SCALE GENOMIC DNA]</scope>
    <source>
        <strain evidence="3 4">YU 961-1</strain>
    </source>
</reference>
<feature type="domain" description="Pyridoxamine 5'-phosphate oxidase N-terminal" evidence="2">
    <location>
        <begin position="5"/>
        <end position="105"/>
    </location>
</feature>
<dbReference type="SUPFAM" id="SSF50475">
    <property type="entry name" value="FMN-binding split barrel"/>
    <property type="match status" value="1"/>
</dbReference>
<evidence type="ECO:0000313" key="4">
    <source>
        <dbReference type="Proteomes" id="UP000239203"/>
    </source>
</evidence>
<dbReference type="RefSeq" id="WP_104479681.1">
    <property type="nucleotide sequence ID" value="NZ_CP154825.1"/>
</dbReference>
<protein>
    <recommendedName>
        <fullName evidence="2">Pyridoxamine 5'-phosphate oxidase N-terminal domain-containing protein</fullName>
    </recommendedName>
</protein>
<dbReference type="GO" id="GO:0070967">
    <property type="term" value="F:coenzyme F420 binding"/>
    <property type="evidence" value="ECO:0007669"/>
    <property type="project" value="TreeGrafter"/>
</dbReference>
<dbReference type="EMBL" id="PTIX01000007">
    <property type="protein sequence ID" value="PPK67597.1"/>
    <property type="molecule type" value="Genomic_DNA"/>
</dbReference>
<dbReference type="Gene3D" id="2.30.110.10">
    <property type="entry name" value="Electron Transport, Fmn-binding Protein, Chain A"/>
    <property type="match status" value="1"/>
</dbReference>
<dbReference type="Pfam" id="PF01243">
    <property type="entry name" value="PNPOx_N"/>
    <property type="match status" value="1"/>
</dbReference>
<comment type="caution">
    <text evidence="3">The sequence shown here is derived from an EMBL/GenBank/DDBJ whole genome shotgun (WGS) entry which is preliminary data.</text>
</comment>
<evidence type="ECO:0000259" key="2">
    <source>
        <dbReference type="Pfam" id="PF01243"/>
    </source>
</evidence>
<evidence type="ECO:0000256" key="1">
    <source>
        <dbReference type="ARBA" id="ARBA00023002"/>
    </source>
</evidence>
<dbReference type="PANTHER" id="PTHR35176">
    <property type="entry name" value="HEME OXYGENASE HI_0854-RELATED"/>
    <property type="match status" value="1"/>
</dbReference>
<dbReference type="OrthoDB" id="5738083at2"/>
<dbReference type="InterPro" id="IPR012349">
    <property type="entry name" value="Split_barrel_FMN-bd"/>
</dbReference>
<proteinExistence type="predicted"/>
<name>A0A2S6GQY7_9PSEU</name>
<organism evidence="3 4">
    <name type="scientific">Actinokineospora auranticolor</name>
    <dbReference type="NCBI Taxonomy" id="155976"/>
    <lineage>
        <taxon>Bacteria</taxon>
        <taxon>Bacillati</taxon>
        <taxon>Actinomycetota</taxon>
        <taxon>Actinomycetes</taxon>
        <taxon>Pseudonocardiales</taxon>
        <taxon>Pseudonocardiaceae</taxon>
        <taxon>Actinokineospora</taxon>
    </lineage>
</organism>
<dbReference type="PANTHER" id="PTHR35176:SF11">
    <property type="entry name" value="PYRIDOXAMINE 5'-PHOSPHATE OXIDASE FAMILY PROTEIN"/>
    <property type="match status" value="1"/>
</dbReference>
<dbReference type="InterPro" id="IPR011576">
    <property type="entry name" value="Pyridox_Oxase_N"/>
</dbReference>
<dbReference type="GO" id="GO:0016627">
    <property type="term" value="F:oxidoreductase activity, acting on the CH-CH group of donors"/>
    <property type="evidence" value="ECO:0007669"/>
    <property type="project" value="TreeGrafter"/>
</dbReference>
<dbReference type="AlphaFoldDB" id="A0A2S6GQY7"/>
<dbReference type="InterPro" id="IPR052019">
    <property type="entry name" value="F420H2_bilvrd_red/Heme_oxyg"/>
</dbReference>
<dbReference type="Proteomes" id="UP000239203">
    <property type="component" value="Unassembled WGS sequence"/>
</dbReference>
<dbReference type="NCBIfam" id="TIGR03666">
    <property type="entry name" value="Rv2061_F420"/>
    <property type="match status" value="1"/>
</dbReference>
<keyword evidence="1" id="KW-0560">Oxidoreductase</keyword>
<keyword evidence="4" id="KW-1185">Reference proteome</keyword>